<name>A0A1G7CZA3_9SPHI</name>
<dbReference type="InterPro" id="IPR011042">
    <property type="entry name" value="6-blade_b-propeller_TolB-like"/>
</dbReference>
<evidence type="ECO:0000256" key="4">
    <source>
        <dbReference type="ARBA" id="ARBA00022982"/>
    </source>
</evidence>
<dbReference type="SUPFAM" id="SSF46626">
    <property type="entry name" value="Cytochrome c"/>
    <property type="match status" value="1"/>
</dbReference>
<feature type="region of interest" description="Disordered" evidence="7">
    <location>
        <begin position="410"/>
        <end position="441"/>
    </location>
</feature>
<dbReference type="InterPro" id="IPR000601">
    <property type="entry name" value="PKD_dom"/>
</dbReference>
<dbReference type="STRING" id="1391627.SAMN05216464_106146"/>
<sequence length="893" mass="98993">MRLKFYLSLLLVPLLFFGFSRPPVTPRILVFTKTAGFHHSSIPAGVAAIFKLGKANNFLVDTTSNAGLINEGNLSKYAAVVFLSTTGPLLSAGGRNDFERYIQAGGGYVGIHAAADAEYDWHWYGRLVGAYFESHPQIQEATLRVVDKSHPSTSHLPSEWKRTDEWYNFKSLNPDVHVLINIDESSYKGGKNGASHPMAWYHNFEGGRAFYTELGHTDESYSDPAYLKHILGGIKWAIGGNQKLNYAKATTERVPETNRFVKTNLVQGTFFEPTEMAILPNLDILVTQRRGEVMLYKNDTKKVKQVGFLDAYWKTKHNKDANAEEGVLGLQVDPDFKTNHFVYIYYSPADTSVNRLSRFTFVNDTLDVKTEKVVLQLYSQREICCHTGGSIAFGPDRMLYVSTGDNSTPFDESKNNGYDTHSFAPLDDRPGYLNHDSRRSAGNTNDLRGKILRIRVKEDGSYEIPAGNLFAPGTPNTKPEIFVMGNRNPYRISVDKKNSYLYWGEVGPDANNDSLATRGPRGYDEVNQAKVAGNFGWPLFVGPNIPYHEYNYATGESGIAFDPLRPVNNSKNNTGLKVLPPAQPAFIWYPYGESKDFPQVGEGGRTAMAGPAYYTDMFPKATRLPDYYNKKVFIYEWIRGWIKVVTLDANGDFDKMEPFMPGTKFNAPIDMETGPDGKIYILEYGSGWFSKNADAGLARLDYNRGNRAPDVKSLAANKAFGSLPLTVTFTASAKDPEGDKMTYTWNLGNGVKKTTALPKLVYTYTKKGNYTATVEVKDDQNAANISKPVSILAGNNAPGLKFTLADQKANLAGKALMLSLDCKACHKVSEKSIGPAFTEVAKKYPKGATSTDHLTKKIQQGGNGVWGDVSMPAHPALKAAEAKQIINWIYSLK</sequence>
<dbReference type="PRINTS" id="PR00606">
    <property type="entry name" value="CYTCHROMECID"/>
</dbReference>
<evidence type="ECO:0000256" key="3">
    <source>
        <dbReference type="ARBA" id="ARBA00022723"/>
    </source>
</evidence>
<organism evidence="10 11">
    <name type="scientific">Mucilaginibacter pineti</name>
    <dbReference type="NCBI Taxonomy" id="1391627"/>
    <lineage>
        <taxon>Bacteria</taxon>
        <taxon>Pseudomonadati</taxon>
        <taxon>Bacteroidota</taxon>
        <taxon>Sphingobacteriia</taxon>
        <taxon>Sphingobacteriales</taxon>
        <taxon>Sphingobacteriaceae</taxon>
        <taxon>Mucilaginibacter</taxon>
    </lineage>
</organism>
<dbReference type="InterPro" id="IPR009056">
    <property type="entry name" value="Cyt_c-like_dom"/>
</dbReference>
<dbReference type="AlphaFoldDB" id="A0A1G7CZA3"/>
<evidence type="ECO:0000313" key="11">
    <source>
        <dbReference type="Proteomes" id="UP000199072"/>
    </source>
</evidence>
<dbReference type="Gene3D" id="1.10.760.10">
    <property type="entry name" value="Cytochrome c-like domain"/>
    <property type="match status" value="1"/>
</dbReference>
<keyword evidence="2 6" id="KW-0349">Heme</keyword>
<dbReference type="PROSITE" id="PS50093">
    <property type="entry name" value="PKD"/>
    <property type="match status" value="1"/>
</dbReference>
<comment type="PTM">
    <text evidence="6">Binds 1 heme c group covalently per subunit.</text>
</comment>
<dbReference type="Gene3D" id="2.60.40.10">
    <property type="entry name" value="Immunoglobulins"/>
    <property type="match status" value="1"/>
</dbReference>
<keyword evidence="1" id="KW-0813">Transport</keyword>
<evidence type="ECO:0000256" key="6">
    <source>
        <dbReference type="PIRSR" id="PIRSR602324-1"/>
    </source>
</evidence>
<feature type="domain" description="Cytochrome c" evidence="9">
    <location>
        <begin position="808"/>
        <end position="893"/>
    </location>
</feature>
<dbReference type="PANTHER" id="PTHR40469">
    <property type="entry name" value="SECRETED GLYCOSYL HYDROLASE"/>
    <property type="match status" value="1"/>
</dbReference>
<feature type="compositionally biased region" description="Basic and acidic residues" evidence="7">
    <location>
        <begin position="426"/>
        <end position="439"/>
    </location>
</feature>
<accession>A0A1G7CZA3</accession>
<keyword evidence="3 6" id="KW-0479">Metal-binding</keyword>
<evidence type="ECO:0000256" key="1">
    <source>
        <dbReference type="ARBA" id="ARBA00022448"/>
    </source>
</evidence>
<dbReference type="Gene3D" id="3.40.50.880">
    <property type="match status" value="1"/>
</dbReference>
<keyword evidence="11" id="KW-1185">Reference proteome</keyword>
<dbReference type="InterPro" id="IPR002324">
    <property type="entry name" value="Cyt_c_ID"/>
</dbReference>
<dbReference type="SUPFAM" id="SSF49299">
    <property type="entry name" value="PKD domain"/>
    <property type="match status" value="1"/>
</dbReference>
<evidence type="ECO:0000259" key="8">
    <source>
        <dbReference type="PROSITE" id="PS50093"/>
    </source>
</evidence>
<dbReference type="PROSITE" id="PS51007">
    <property type="entry name" value="CYTC"/>
    <property type="match status" value="1"/>
</dbReference>
<dbReference type="SMART" id="SM00089">
    <property type="entry name" value="PKD"/>
    <property type="match status" value="1"/>
</dbReference>
<dbReference type="PANTHER" id="PTHR40469:SF2">
    <property type="entry name" value="GALACTOSE-BINDING DOMAIN-LIKE SUPERFAMILY PROTEIN"/>
    <property type="match status" value="1"/>
</dbReference>
<dbReference type="InterPro" id="IPR022409">
    <property type="entry name" value="PKD/Chitinase_dom"/>
</dbReference>
<dbReference type="OrthoDB" id="9816308at2"/>
<protein>
    <submittedName>
        <fullName evidence="10">Glucose/arabinose dehydrogenase, beta-propeller fold</fullName>
    </submittedName>
</protein>
<dbReference type="InterPro" id="IPR029062">
    <property type="entry name" value="Class_I_gatase-like"/>
</dbReference>
<dbReference type="SUPFAM" id="SSF52317">
    <property type="entry name" value="Class I glutamine amidotransferase-like"/>
    <property type="match status" value="1"/>
</dbReference>
<feature type="binding site" description="covalent" evidence="6">
    <location>
        <position position="871"/>
    </location>
    <ligand>
        <name>heme c</name>
        <dbReference type="ChEBI" id="CHEBI:61717"/>
    </ligand>
</feature>
<dbReference type="SUPFAM" id="SSF50952">
    <property type="entry name" value="Soluble quinoprotein glucose dehydrogenase"/>
    <property type="match status" value="1"/>
</dbReference>
<dbReference type="InterPro" id="IPR013783">
    <property type="entry name" value="Ig-like_fold"/>
</dbReference>
<dbReference type="InterPro" id="IPR011041">
    <property type="entry name" value="Quinoprot_gluc/sorb_DH_b-prop"/>
</dbReference>
<feature type="binding site" description="covalent" evidence="6">
    <location>
        <position position="826"/>
    </location>
    <ligand>
        <name>heme c</name>
        <dbReference type="ChEBI" id="CHEBI:61717"/>
    </ligand>
</feature>
<feature type="domain" description="PKD" evidence="8">
    <location>
        <begin position="710"/>
        <end position="791"/>
    </location>
</feature>
<dbReference type="InterPro" id="IPR036909">
    <property type="entry name" value="Cyt_c-like_dom_sf"/>
</dbReference>
<dbReference type="GO" id="GO:0009055">
    <property type="term" value="F:electron transfer activity"/>
    <property type="evidence" value="ECO:0007669"/>
    <property type="project" value="InterPro"/>
</dbReference>
<dbReference type="InterPro" id="IPR035986">
    <property type="entry name" value="PKD_dom_sf"/>
</dbReference>
<dbReference type="Pfam" id="PF07995">
    <property type="entry name" value="GSDH"/>
    <property type="match status" value="1"/>
</dbReference>
<evidence type="ECO:0000256" key="5">
    <source>
        <dbReference type="ARBA" id="ARBA00023004"/>
    </source>
</evidence>
<evidence type="ECO:0000259" key="9">
    <source>
        <dbReference type="PROSITE" id="PS51007"/>
    </source>
</evidence>
<reference evidence="10 11" key="1">
    <citation type="submission" date="2016-10" db="EMBL/GenBank/DDBJ databases">
        <authorList>
            <person name="de Groot N.N."/>
        </authorList>
    </citation>
    <scope>NUCLEOTIDE SEQUENCE [LARGE SCALE GENOMIC DNA]</scope>
    <source>
        <strain evidence="10 11">47C3B</strain>
    </source>
</reference>
<keyword evidence="5 6" id="KW-0408">Iron</keyword>
<proteinExistence type="predicted"/>
<dbReference type="GO" id="GO:0020037">
    <property type="term" value="F:heme binding"/>
    <property type="evidence" value="ECO:0007669"/>
    <property type="project" value="InterPro"/>
</dbReference>
<dbReference type="InterPro" id="IPR029010">
    <property type="entry name" value="ThuA-like"/>
</dbReference>
<evidence type="ECO:0000256" key="2">
    <source>
        <dbReference type="ARBA" id="ARBA00022617"/>
    </source>
</evidence>
<keyword evidence="4" id="KW-0249">Electron transport</keyword>
<gene>
    <name evidence="10" type="ORF">SAMN05216464_106146</name>
</gene>
<dbReference type="Proteomes" id="UP000199072">
    <property type="component" value="Unassembled WGS sequence"/>
</dbReference>
<evidence type="ECO:0000256" key="7">
    <source>
        <dbReference type="SAM" id="MobiDB-lite"/>
    </source>
</evidence>
<dbReference type="GO" id="GO:0005506">
    <property type="term" value="F:iron ion binding"/>
    <property type="evidence" value="ECO:0007669"/>
    <property type="project" value="InterPro"/>
</dbReference>
<dbReference type="CDD" id="cd00146">
    <property type="entry name" value="PKD"/>
    <property type="match status" value="1"/>
</dbReference>
<feature type="compositionally biased region" description="Polar residues" evidence="7">
    <location>
        <begin position="410"/>
        <end position="419"/>
    </location>
</feature>
<dbReference type="Pfam" id="PF00801">
    <property type="entry name" value="PKD"/>
    <property type="match status" value="1"/>
</dbReference>
<evidence type="ECO:0000313" key="10">
    <source>
        <dbReference type="EMBL" id="SDE44110.1"/>
    </source>
</evidence>
<dbReference type="Pfam" id="PF00034">
    <property type="entry name" value="Cytochrom_C"/>
    <property type="match status" value="1"/>
</dbReference>
<dbReference type="Pfam" id="PF06283">
    <property type="entry name" value="ThuA"/>
    <property type="match status" value="1"/>
</dbReference>
<dbReference type="RefSeq" id="WP_091150057.1">
    <property type="nucleotide sequence ID" value="NZ_FNAI01000006.1"/>
</dbReference>
<dbReference type="Gene3D" id="2.120.10.30">
    <property type="entry name" value="TolB, C-terminal domain"/>
    <property type="match status" value="1"/>
</dbReference>
<dbReference type="EMBL" id="FNAI01000006">
    <property type="protein sequence ID" value="SDE44110.1"/>
    <property type="molecule type" value="Genomic_DNA"/>
</dbReference>
<feature type="binding site" description="covalent" evidence="6">
    <location>
        <position position="822"/>
    </location>
    <ligand>
        <name>heme c</name>
        <dbReference type="ChEBI" id="CHEBI:61717"/>
    </ligand>
</feature>
<dbReference type="InterPro" id="IPR012938">
    <property type="entry name" value="Glc/Sorbosone_DH"/>
</dbReference>